<proteinExistence type="predicted"/>
<dbReference type="Proteomes" id="UP000445144">
    <property type="component" value="Unassembled WGS sequence"/>
</dbReference>
<dbReference type="AlphaFoldDB" id="A0A6N4X965"/>
<accession>A0A6N4X965</accession>
<organism evidence="1 2">
    <name type="scientific">Chryseobacterium potabilaquae</name>
    <dbReference type="NCBI Taxonomy" id="2675057"/>
    <lineage>
        <taxon>Bacteria</taxon>
        <taxon>Pseudomonadati</taxon>
        <taxon>Bacteroidota</taxon>
        <taxon>Flavobacteriia</taxon>
        <taxon>Flavobacteriales</taxon>
        <taxon>Weeksellaceae</taxon>
        <taxon>Chryseobacterium group</taxon>
        <taxon>Chryseobacterium</taxon>
    </lineage>
</organism>
<evidence type="ECO:0000313" key="2">
    <source>
        <dbReference type="Proteomes" id="UP000445144"/>
    </source>
</evidence>
<sequence>MEVLVLNLTSNKLKYRFLYKKNVFLPLKNFLVKNDKNYTTRQ</sequence>
<reference evidence="1 2" key="1">
    <citation type="submission" date="2020-01" db="EMBL/GenBank/DDBJ databases">
        <authorList>
            <person name="Rodrigo-Torres L."/>
            <person name="Arahal R. D."/>
            <person name="Lucena T."/>
        </authorList>
    </citation>
    <scope>NUCLEOTIDE SEQUENCE [LARGE SCALE GENOMIC DNA]</scope>
    <source>
        <strain evidence="1 2">CECT 9293</strain>
    </source>
</reference>
<protein>
    <submittedName>
        <fullName evidence="1">Uncharacterized protein</fullName>
    </submittedName>
</protein>
<gene>
    <name evidence="1" type="ORF">CHRY9293_02342</name>
</gene>
<dbReference type="EMBL" id="CACVBR010000020">
    <property type="protein sequence ID" value="CAA7196226.1"/>
    <property type="molecule type" value="Genomic_DNA"/>
</dbReference>
<keyword evidence="2" id="KW-1185">Reference proteome</keyword>
<name>A0A6N4X965_9FLAO</name>
<evidence type="ECO:0000313" key="1">
    <source>
        <dbReference type="EMBL" id="CAA7196226.1"/>
    </source>
</evidence>